<dbReference type="EMBL" id="DQIR01059526">
    <property type="protein sequence ID" value="HDA15002.1"/>
    <property type="molecule type" value="Transcribed_RNA"/>
</dbReference>
<proteinExistence type="predicted"/>
<evidence type="ECO:0000313" key="2">
    <source>
        <dbReference type="EMBL" id="HDA19873.1"/>
    </source>
</evidence>
<feature type="region of interest" description="Disordered" evidence="1">
    <location>
        <begin position="24"/>
        <end position="48"/>
    </location>
</feature>
<dbReference type="AlphaFoldDB" id="A0A480H5H3"/>
<name>A0A480H5H3_PIG</name>
<keyword evidence="2" id="KW-0675">Receptor</keyword>
<sequence length="121" mass="13800">MTSFRAEIALGTPGMPCMRCWRPGSAAEGGRPQSTTSSMPWKHWGKDTQRRKLRTRWWAQESSSSKKVKLVLLCPECLRTSSSSSGHVFYPNELALFTLMYYNRIYVLLGRGCSLYILFVV</sequence>
<accession>A0A480H5H3</accession>
<organism evidence="2">
    <name type="scientific">Sus scrofa</name>
    <name type="common">Pig</name>
    <dbReference type="NCBI Taxonomy" id="9823"/>
    <lineage>
        <taxon>Eukaryota</taxon>
        <taxon>Metazoa</taxon>
        <taxon>Chordata</taxon>
        <taxon>Craniata</taxon>
        <taxon>Vertebrata</taxon>
        <taxon>Euteleostomi</taxon>
        <taxon>Mammalia</taxon>
        <taxon>Eutheria</taxon>
        <taxon>Laurasiatheria</taxon>
        <taxon>Artiodactyla</taxon>
        <taxon>Suina</taxon>
        <taxon>Suidae</taxon>
        <taxon>Sus</taxon>
    </lineage>
</organism>
<dbReference type="EMBL" id="DQIR01064397">
    <property type="protein sequence ID" value="HDA19873.1"/>
    <property type="molecule type" value="Transcribed_RNA"/>
</dbReference>
<evidence type="ECO:0000256" key="1">
    <source>
        <dbReference type="SAM" id="MobiDB-lite"/>
    </source>
</evidence>
<reference evidence="2" key="1">
    <citation type="journal article" date="2019" name="PeerJ">
        <title>Genes of the pig, Sus scrofa, reconstructed with EvidentialGene.</title>
        <authorList>
            <person name="Gilbert D.G."/>
        </authorList>
    </citation>
    <scope>NUCLEOTIDE SEQUENCE</scope>
</reference>
<protein>
    <submittedName>
        <fullName evidence="2">Tumor necrosis factor receptor superfamily member 10B-like</fullName>
    </submittedName>
</protein>